<evidence type="ECO:0000256" key="1">
    <source>
        <dbReference type="ARBA" id="ARBA00001933"/>
    </source>
</evidence>
<dbReference type="Gene3D" id="3.90.1150.10">
    <property type="entry name" value="Aspartate Aminotransferase, domain 1"/>
    <property type="match status" value="1"/>
</dbReference>
<dbReference type="EMBL" id="AFZE01000021">
    <property type="protein sequence ID" value="EHL14945.1"/>
    <property type="molecule type" value="Genomic_DNA"/>
</dbReference>
<dbReference type="Pfam" id="PF00155">
    <property type="entry name" value="Aminotran_1_2"/>
    <property type="match status" value="1"/>
</dbReference>
<dbReference type="InterPro" id="IPR015424">
    <property type="entry name" value="PyrdxlP-dep_Trfase"/>
</dbReference>
<dbReference type="RefSeq" id="WP_009526273.1">
    <property type="nucleotide sequence ID" value="NZ_JH414566.1"/>
</dbReference>
<dbReference type="InterPro" id="IPR015422">
    <property type="entry name" value="PyrdxlP-dep_Trfase_small"/>
</dbReference>
<dbReference type="PATRIC" id="fig|796937.3.peg.1265"/>
<reference evidence="4 5" key="1">
    <citation type="submission" date="2011-08" db="EMBL/GenBank/DDBJ databases">
        <title>The Genome Sequence of Eubacteriaceae bacterium ACC19a.</title>
        <authorList>
            <consortium name="The Broad Institute Genome Sequencing Platform"/>
            <person name="Earl A."/>
            <person name="Ward D."/>
            <person name="Feldgarden M."/>
            <person name="Gevers D."/>
            <person name="Sizova M."/>
            <person name="Hazen A."/>
            <person name="Epstein S."/>
            <person name="Young S.K."/>
            <person name="Zeng Q."/>
            <person name="Gargeya S."/>
            <person name="Fitzgerald M."/>
            <person name="Haas B."/>
            <person name="Abouelleil A."/>
            <person name="Alvarado L."/>
            <person name="Arachchi H.M."/>
            <person name="Berlin A."/>
            <person name="Brown A."/>
            <person name="Chapman S.B."/>
            <person name="Chen Z."/>
            <person name="Dunbar C."/>
            <person name="Freedman E."/>
            <person name="Gearin G."/>
            <person name="Gellesch M."/>
            <person name="Goldberg J."/>
            <person name="Griggs A."/>
            <person name="Gujja S."/>
            <person name="Heiman D."/>
            <person name="Howarth C."/>
            <person name="Larson L."/>
            <person name="Lui A."/>
            <person name="MacDonald P.J.P."/>
            <person name="Montmayeur A."/>
            <person name="Murphy C."/>
            <person name="Neiman D."/>
            <person name="Pearson M."/>
            <person name="Priest M."/>
            <person name="Roberts A."/>
            <person name="Saif S."/>
            <person name="Shea T."/>
            <person name="Shenoy N."/>
            <person name="Sisk P."/>
            <person name="Stolte C."/>
            <person name="Sykes S."/>
            <person name="Wortman J."/>
            <person name="Nusbaum C."/>
            <person name="Birren B."/>
        </authorList>
    </citation>
    <scope>NUCLEOTIDE SEQUENCE [LARGE SCALE GENOMIC DNA]</scope>
    <source>
        <strain evidence="4 5">ACC19a</strain>
    </source>
</reference>
<evidence type="ECO:0000313" key="4">
    <source>
        <dbReference type="EMBL" id="EHL14945.1"/>
    </source>
</evidence>
<feature type="domain" description="Aminotransferase class I/classII large" evidence="3">
    <location>
        <begin position="25"/>
        <end position="354"/>
    </location>
</feature>
<dbReference type="PANTHER" id="PTHR42885">
    <property type="entry name" value="HISTIDINOL-PHOSPHATE AMINOTRANSFERASE-RELATED"/>
    <property type="match status" value="1"/>
</dbReference>
<name>G9X0X1_9FIRM</name>
<dbReference type="InterPro" id="IPR004839">
    <property type="entry name" value="Aminotransferase_I/II_large"/>
</dbReference>
<comment type="caution">
    <text evidence="4">The sequence shown here is derived from an EMBL/GenBank/DDBJ whole genome shotgun (WGS) entry which is preliminary data.</text>
</comment>
<dbReference type="Proteomes" id="UP000006437">
    <property type="component" value="Unassembled WGS sequence"/>
</dbReference>
<dbReference type="CDD" id="cd00609">
    <property type="entry name" value="AAT_like"/>
    <property type="match status" value="1"/>
</dbReference>
<keyword evidence="2" id="KW-0663">Pyridoxal phosphate</keyword>
<evidence type="ECO:0000256" key="2">
    <source>
        <dbReference type="ARBA" id="ARBA00022898"/>
    </source>
</evidence>
<dbReference type="GO" id="GO:0003824">
    <property type="term" value="F:catalytic activity"/>
    <property type="evidence" value="ECO:0007669"/>
    <property type="project" value="UniProtKB-ARBA"/>
</dbReference>
<dbReference type="Gene3D" id="3.40.640.10">
    <property type="entry name" value="Type I PLP-dependent aspartate aminotransferase-like (Major domain)"/>
    <property type="match status" value="1"/>
</dbReference>
<dbReference type="SUPFAM" id="SSF53383">
    <property type="entry name" value="PLP-dependent transferases"/>
    <property type="match status" value="1"/>
</dbReference>
<gene>
    <name evidence="4" type="ORF">HMPREF9629_02057</name>
</gene>
<dbReference type="GO" id="GO:0030170">
    <property type="term" value="F:pyridoxal phosphate binding"/>
    <property type="evidence" value="ECO:0007669"/>
    <property type="project" value="InterPro"/>
</dbReference>
<dbReference type="AlphaFoldDB" id="G9X0X1"/>
<dbReference type="InterPro" id="IPR015421">
    <property type="entry name" value="PyrdxlP-dep_Trfase_major"/>
</dbReference>
<sequence>MKSKHGANLFELSQKLGCNIEEFRDFSSNINPFGTSKKAIEKLSHNLDKVSIYPDPEYKDLKDSISNYCKCKTENILLGSGASSFINSFIKILSPKNSLVLSPAYSEYEKELLKINSNISKYFLKSENNFQINLDEFIDFINKNEINTAIICNPNNPTGTILTNTQIKQILQSTNCSLIIDETYIEFTDTNIYSCDSLCDFYDKLFVIRGTSKFFASPGIRLGYAITSNRNVIESFEKYYNILWDINIFADIMGQEMFEDVDFQKNTFERITKQRNFIFEELSKIDFFKPYKTYGNFILVEIKGKDTKASDLYNYLLQNKIIIRDCSSFDGLNERYFRVCILKEDDNEDLIKQIKNFINGRI</sequence>
<dbReference type="PANTHER" id="PTHR42885:SF1">
    <property type="entry name" value="THREONINE-PHOSPHATE DECARBOXYLASE"/>
    <property type="match status" value="1"/>
</dbReference>
<proteinExistence type="predicted"/>
<evidence type="ECO:0000313" key="5">
    <source>
        <dbReference type="Proteomes" id="UP000006437"/>
    </source>
</evidence>
<dbReference type="BioCyc" id="EBAC796937-HMP:GMGH-2065-MONOMER"/>
<accession>G9X0X1</accession>
<comment type="cofactor">
    <cofactor evidence="1">
        <name>pyridoxal 5'-phosphate</name>
        <dbReference type="ChEBI" id="CHEBI:597326"/>
    </cofactor>
</comment>
<organism evidence="4 5">
    <name type="scientific">Peptoanaerobacter stomatis</name>
    <dbReference type="NCBI Taxonomy" id="796937"/>
    <lineage>
        <taxon>Bacteria</taxon>
        <taxon>Bacillati</taxon>
        <taxon>Bacillota</taxon>
        <taxon>Clostridia</taxon>
        <taxon>Peptostreptococcales</taxon>
        <taxon>Filifactoraceae</taxon>
        <taxon>Peptoanaerobacter</taxon>
    </lineage>
</organism>
<protein>
    <recommendedName>
        <fullName evidence="3">Aminotransferase class I/classII large domain-containing protein</fullName>
    </recommendedName>
</protein>
<dbReference type="HOGENOM" id="CLU_017584_3_2_9"/>
<evidence type="ECO:0000259" key="3">
    <source>
        <dbReference type="Pfam" id="PF00155"/>
    </source>
</evidence>